<evidence type="ECO:0000313" key="2">
    <source>
        <dbReference type="Proteomes" id="UP000613512"/>
    </source>
</evidence>
<name>A0A916W613_9BACI</name>
<keyword evidence="2" id="KW-1185">Reference proteome</keyword>
<reference evidence="1" key="2">
    <citation type="submission" date="2020-09" db="EMBL/GenBank/DDBJ databases">
        <authorList>
            <person name="Sun Q."/>
            <person name="Zhou Y."/>
        </authorList>
    </citation>
    <scope>NUCLEOTIDE SEQUENCE</scope>
    <source>
        <strain evidence="1">CGMCC 1.12408</strain>
    </source>
</reference>
<protein>
    <submittedName>
        <fullName evidence="1">Uncharacterized protein</fullName>
    </submittedName>
</protein>
<sequence>MIKKEILDFDKHYKLKLATNKELTKIKGYDFLNFLTDLMIKYSDTFITELEDER</sequence>
<gene>
    <name evidence="1" type="ORF">GCM10008025_11990</name>
</gene>
<reference evidence="1" key="1">
    <citation type="journal article" date="2014" name="Int. J. Syst. Evol. Microbiol.">
        <title>Complete genome sequence of Corynebacterium casei LMG S-19264T (=DSM 44701T), isolated from a smear-ripened cheese.</title>
        <authorList>
            <consortium name="US DOE Joint Genome Institute (JGI-PGF)"/>
            <person name="Walter F."/>
            <person name="Albersmeier A."/>
            <person name="Kalinowski J."/>
            <person name="Ruckert C."/>
        </authorList>
    </citation>
    <scope>NUCLEOTIDE SEQUENCE</scope>
    <source>
        <strain evidence="1">CGMCC 1.12408</strain>
    </source>
</reference>
<dbReference type="EMBL" id="BMEY01000005">
    <property type="protein sequence ID" value="GGA69616.1"/>
    <property type="molecule type" value="Genomic_DNA"/>
</dbReference>
<accession>A0A916W613</accession>
<dbReference type="Proteomes" id="UP000613512">
    <property type="component" value="Unassembled WGS sequence"/>
</dbReference>
<proteinExistence type="predicted"/>
<evidence type="ECO:0000313" key="1">
    <source>
        <dbReference type="EMBL" id="GGA69616.1"/>
    </source>
</evidence>
<dbReference type="AlphaFoldDB" id="A0A916W613"/>
<organism evidence="1 2">
    <name type="scientific">Ornithinibacillus halotolerans</name>
    <dbReference type="NCBI Taxonomy" id="1274357"/>
    <lineage>
        <taxon>Bacteria</taxon>
        <taxon>Bacillati</taxon>
        <taxon>Bacillota</taxon>
        <taxon>Bacilli</taxon>
        <taxon>Bacillales</taxon>
        <taxon>Bacillaceae</taxon>
        <taxon>Ornithinibacillus</taxon>
    </lineage>
</organism>
<dbReference type="RefSeq" id="WP_188383794.1">
    <property type="nucleotide sequence ID" value="NZ_BMEY01000005.1"/>
</dbReference>
<comment type="caution">
    <text evidence="1">The sequence shown here is derived from an EMBL/GenBank/DDBJ whole genome shotgun (WGS) entry which is preliminary data.</text>
</comment>